<dbReference type="PROSITE" id="PS50275">
    <property type="entry name" value="SAC"/>
    <property type="match status" value="1"/>
</dbReference>
<dbReference type="PANTHER" id="PTHR45662">
    <property type="entry name" value="PHOSPHATIDYLINOSITIDE PHOSPHATASE SAC1"/>
    <property type="match status" value="1"/>
</dbReference>
<dbReference type="OrthoDB" id="405996at2759"/>
<accession>A0A4S8L2I3</accession>
<feature type="compositionally biased region" description="Polar residues" evidence="1">
    <location>
        <begin position="216"/>
        <end position="237"/>
    </location>
</feature>
<feature type="domain" description="HSac2" evidence="3">
    <location>
        <begin position="836"/>
        <end position="986"/>
    </location>
</feature>
<dbReference type="GO" id="GO:0005783">
    <property type="term" value="C:endoplasmic reticulum"/>
    <property type="evidence" value="ECO:0007669"/>
    <property type="project" value="TreeGrafter"/>
</dbReference>
<proteinExistence type="predicted"/>
<gene>
    <name evidence="4" type="ORF">K435DRAFT_872140</name>
</gene>
<evidence type="ECO:0000259" key="3">
    <source>
        <dbReference type="PROSITE" id="PS51791"/>
    </source>
</evidence>
<dbReference type="PROSITE" id="PS51791">
    <property type="entry name" value="HSAC2"/>
    <property type="match status" value="1"/>
</dbReference>
<dbReference type="Pfam" id="PF12456">
    <property type="entry name" value="hSac2"/>
    <property type="match status" value="1"/>
</dbReference>
<feature type="domain" description="SAC" evidence="2">
    <location>
        <begin position="343"/>
        <end position="764"/>
    </location>
</feature>
<dbReference type="InterPro" id="IPR022158">
    <property type="entry name" value="Inositol_phosphatase"/>
</dbReference>
<feature type="region of interest" description="Disordered" evidence="1">
    <location>
        <begin position="1"/>
        <end position="22"/>
    </location>
</feature>
<feature type="compositionally biased region" description="Basic and acidic residues" evidence="1">
    <location>
        <begin position="400"/>
        <end position="419"/>
    </location>
</feature>
<feature type="region of interest" description="Disordered" evidence="1">
    <location>
        <begin position="162"/>
        <end position="185"/>
    </location>
</feature>
<dbReference type="InterPro" id="IPR034753">
    <property type="entry name" value="hSac2"/>
</dbReference>
<protein>
    <recommendedName>
        <fullName evidence="6">SAC domain-containing protein</fullName>
    </recommendedName>
</protein>
<dbReference type="InterPro" id="IPR002013">
    <property type="entry name" value="SAC_dom"/>
</dbReference>
<evidence type="ECO:0008006" key="6">
    <source>
        <dbReference type="Google" id="ProtNLM"/>
    </source>
</evidence>
<dbReference type="Proteomes" id="UP000297245">
    <property type="component" value="Unassembled WGS sequence"/>
</dbReference>
<reference evidence="4 5" key="1">
    <citation type="journal article" date="2019" name="Nat. Ecol. Evol.">
        <title>Megaphylogeny resolves global patterns of mushroom evolution.</title>
        <authorList>
            <person name="Varga T."/>
            <person name="Krizsan K."/>
            <person name="Foldi C."/>
            <person name="Dima B."/>
            <person name="Sanchez-Garcia M."/>
            <person name="Sanchez-Ramirez S."/>
            <person name="Szollosi G.J."/>
            <person name="Szarkandi J.G."/>
            <person name="Papp V."/>
            <person name="Albert L."/>
            <person name="Andreopoulos W."/>
            <person name="Angelini C."/>
            <person name="Antonin V."/>
            <person name="Barry K.W."/>
            <person name="Bougher N.L."/>
            <person name="Buchanan P."/>
            <person name="Buyck B."/>
            <person name="Bense V."/>
            <person name="Catcheside P."/>
            <person name="Chovatia M."/>
            <person name="Cooper J."/>
            <person name="Damon W."/>
            <person name="Desjardin D."/>
            <person name="Finy P."/>
            <person name="Geml J."/>
            <person name="Haridas S."/>
            <person name="Hughes K."/>
            <person name="Justo A."/>
            <person name="Karasinski D."/>
            <person name="Kautmanova I."/>
            <person name="Kiss B."/>
            <person name="Kocsube S."/>
            <person name="Kotiranta H."/>
            <person name="LaButti K.M."/>
            <person name="Lechner B.E."/>
            <person name="Liimatainen K."/>
            <person name="Lipzen A."/>
            <person name="Lukacs Z."/>
            <person name="Mihaltcheva S."/>
            <person name="Morgado L.N."/>
            <person name="Niskanen T."/>
            <person name="Noordeloos M.E."/>
            <person name="Ohm R.A."/>
            <person name="Ortiz-Santana B."/>
            <person name="Ovrebo C."/>
            <person name="Racz N."/>
            <person name="Riley R."/>
            <person name="Savchenko A."/>
            <person name="Shiryaev A."/>
            <person name="Soop K."/>
            <person name="Spirin V."/>
            <person name="Szebenyi C."/>
            <person name="Tomsovsky M."/>
            <person name="Tulloss R.E."/>
            <person name="Uehling J."/>
            <person name="Grigoriev I.V."/>
            <person name="Vagvolgyi C."/>
            <person name="Papp T."/>
            <person name="Martin F.M."/>
            <person name="Miettinen O."/>
            <person name="Hibbett D.S."/>
            <person name="Nagy L.G."/>
        </authorList>
    </citation>
    <scope>NUCLEOTIDE SEQUENCE [LARGE SCALE GENOMIC DNA]</scope>
    <source>
        <strain evidence="4 5">CBS 962.96</strain>
    </source>
</reference>
<evidence type="ECO:0000313" key="5">
    <source>
        <dbReference type="Proteomes" id="UP000297245"/>
    </source>
</evidence>
<feature type="compositionally biased region" description="Basic and acidic residues" evidence="1">
    <location>
        <begin position="374"/>
        <end position="393"/>
    </location>
</feature>
<dbReference type="GO" id="GO:0046856">
    <property type="term" value="P:phosphatidylinositol dephosphorylation"/>
    <property type="evidence" value="ECO:0007669"/>
    <property type="project" value="TreeGrafter"/>
</dbReference>
<dbReference type="AlphaFoldDB" id="A0A4S8L2I3"/>
<name>A0A4S8L2I3_DENBC</name>
<keyword evidence="5" id="KW-1185">Reference proteome</keyword>
<dbReference type="Pfam" id="PF02383">
    <property type="entry name" value="Syja_N"/>
    <property type="match status" value="1"/>
</dbReference>
<evidence type="ECO:0000256" key="1">
    <source>
        <dbReference type="SAM" id="MobiDB-lite"/>
    </source>
</evidence>
<dbReference type="PANTHER" id="PTHR45662:SF7">
    <property type="entry name" value="SACI DOMAIN PROTEIN (AFU_ORTHOLOGUE AFUA_1G15890)"/>
    <property type="match status" value="1"/>
</dbReference>
<feature type="compositionally biased region" description="Low complexity" evidence="1">
    <location>
        <begin position="1"/>
        <end position="12"/>
    </location>
</feature>
<sequence>MRRLFSKSSKTPSPAPASAPVPVTVPRLQPAYTVPPVPHPCPYDHIALLATPNGLLLRPYPTPTSHVRISWSKNPRLTEVDGDGDHDWNESVVVYGIVGILDLYSTSYLLVITAKENAGNLFEPTHTVFTVKGITAIPLAHDRAQITLNTLSSRNLRPSLLPSSTIDTLAPSEPESSESTPDTPRVQFSEAEHIKILTPPAEQSEFPLTAPLSIPDVQSDSASEISTPDTSPATPVTKTIANRLSFWSRLSKRQSSLFSSSSSASITSSAPSDVSEPLIRSPVFLKETQVHLETIIDESKAEPKEVITTIINETAPPPATTEEKHSELEDKILRECVREFVRGGMYFAYTFDITRSLQHKQELVAKAKKQSELLDDLLPPKDKDRKGKDKDKGPNSPTRKAQDKEPHVHSAGHIHEGDKVNPLAEPNPTLPLWRRVDKQFWWNEWLSKPLIDAGLHSYILPLMQGYYQFAQITFPPDDLTHPTALTVDYILVSRRSKERAGLRYQRRGIDDEACVANFVESEMIMGVERGDGESGGKSKSIFGYVQIRGSIPLYWTQTSYGLKPPPILSTNRTHAQNLDAMKKHLERLKTRYVSSSSSQELQSPKDKDAGGEITIINLAEQGKTSKEHEVAGGFGKGVSELAEKGLTGVGYHDYDFHVETKGMKYENISKLVDRMEKTFESQGYLWILNDEIMSQQKGAFRVNCIDCLDRTNVVQSAFARHVLNKQLGAVALLNPSAEGKTETDVVFNDVWANNGDAISRAYAGTSALKGDFTRTGKRDLSGLLNDGVNSLARMYTSTFSDWFSQAVIDYTLGFRTISVFSEFLNKLQSSDPGDLIRLGKIRAEAIGDSVSRCLSEGERLLKGWTVFAPEELNVRIGEKFEEKVLLLSATALYIISYDYTLEKVKRYTRVPLGDIIGISKGAYILSPLEEASRDPIQNAGFVISWLNNNQVTRVTNYSMRNRVETKRPTANTTLINAGLNGNGNVITTTASQLKRLSVTLGSKRGGNVASHVRVVGETEEKDEDDVSFAAFKILPIDPARVRRASSVGGGEDYGDVADELATAQSCKEAVELVVDSIRKACEDVGVAEAEFVKNEDVVSLVEAQRMTSMYAKMEYGVKRLLWLGG</sequence>
<dbReference type="GO" id="GO:0043812">
    <property type="term" value="F:phosphatidylinositol-4-phosphate phosphatase activity"/>
    <property type="evidence" value="ECO:0007669"/>
    <property type="project" value="TreeGrafter"/>
</dbReference>
<evidence type="ECO:0000259" key="2">
    <source>
        <dbReference type="PROSITE" id="PS50275"/>
    </source>
</evidence>
<dbReference type="EMBL" id="ML179720">
    <property type="protein sequence ID" value="THU82600.1"/>
    <property type="molecule type" value="Genomic_DNA"/>
</dbReference>
<evidence type="ECO:0000313" key="4">
    <source>
        <dbReference type="EMBL" id="THU82600.1"/>
    </source>
</evidence>
<feature type="region of interest" description="Disordered" evidence="1">
    <location>
        <begin position="212"/>
        <end position="237"/>
    </location>
</feature>
<feature type="compositionally biased region" description="Low complexity" evidence="1">
    <location>
        <begin position="162"/>
        <end position="184"/>
    </location>
</feature>
<feature type="region of interest" description="Disordered" evidence="1">
    <location>
        <begin position="374"/>
        <end position="423"/>
    </location>
</feature>
<organism evidence="4 5">
    <name type="scientific">Dendrothele bispora (strain CBS 962.96)</name>
    <dbReference type="NCBI Taxonomy" id="1314807"/>
    <lineage>
        <taxon>Eukaryota</taxon>
        <taxon>Fungi</taxon>
        <taxon>Dikarya</taxon>
        <taxon>Basidiomycota</taxon>
        <taxon>Agaricomycotina</taxon>
        <taxon>Agaricomycetes</taxon>
        <taxon>Agaricomycetidae</taxon>
        <taxon>Agaricales</taxon>
        <taxon>Agaricales incertae sedis</taxon>
        <taxon>Dendrothele</taxon>
    </lineage>
</organism>